<keyword evidence="1" id="KW-1133">Transmembrane helix</keyword>
<feature type="transmembrane region" description="Helical" evidence="1">
    <location>
        <begin position="12"/>
        <end position="30"/>
    </location>
</feature>
<dbReference type="Proteomes" id="UP000708298">
    <property type="component" value="Unassembled WGS sequence"/>
</dbReference>
<dbReference type="PROSITE" id="PS51257">
    <property type="entry name" value="PROKAR_LIPOPROTEIN"/>
    <property type="match status" value="1"/>
</dbReference>
<keyword evidence="3" id="KW-1185">Reference proteome</keyword>
<sequence length="313" mass="32604">MKNDRPTGDIATALSLVTGATILGGIVLACRKPHVPVKKPQATVAAARRLNRAAGTLAASVLIDSAIEHYRGNFHNKAMITPLVTASLSLAASLHGTADSKGEAHVIRDLIYAGAGLTGLVGTGFHIFNISKKPGGLSWQNLFYSAPLGAPAAISLSGMLGFLSERLRDSHPDMPPKILGIPAGRVIGVMTSLGLMGTVAESGLLHFRGAYHNPAMYLPVTMPPVAAALLGASALGPIRRHGRLTRWWLRATALLGFAGTGFHAVGVARGMGGWRNWRQNLVDGPPIPAPPSFTGLAMAGLAALALLEDHPDD</sequence>
<organism evidence="2 3">
    <name type="scientific">Acidisoma silvae</name>
    <dbReference type="NCBI Taxonomy" id="2802396"/>
    <lineage>
        <taxon>Bacteria</taxon>
        <taxon>Pseudomonadati</taxon>
        <taxon>Pseudomonadota</taxon>
        <taxon>Alphaproteobacteria</taxon>
        <taxon>Acetobacterales</taxon>
        <taxon>Acidocellaceae</taxon>
        <taxon>Acidisoma</taxon>
    </lineage>
</organism>
<evidence type="ECO:0000313" key="2">
    <source>
        <dbReference type="EMBL" id="MCB8878335.1"/>
    </source>
</evidence>
<proteinExistence type="predicted"/>
<reference evidence="2" key="2">
    <citation type="submission" date="2021-01" db="EMBL/GenBank/DDBJ databases">
        <authorList>
            <person name="Mieszkin S."/>
            <person name="Pouder E."/>
            <person name="Alain K."/>
        </authorList>
    </citation>
    <scope>NUCLEOTIDE SEQUENCE</scope>
    <source>
        <strain evidence="2">HW T2.11</strain>
    </source>
</reference>
<accession>A0A963YWT6</accession>
<feature type="transmembrane region" description="Helical" evidence="1">
    <location>
        <begin position="183"/>
        <end position="204"/>
    </location>
</feature>
<feature type="transmembrane region" description="Helical" evidence="1">
    <location>
        <begin position="110"/>
        <end position="130"/>
    </location>
</feature>
<evidence type="ECO:0000256" key="1">
    <source>
        <dbReference type="SAM" id="Phobius"/>
    </source>
</evidence>
<feature type="transmembrane region" description="Helical" evidence="1">
    <location>
        <begin position="247"/>
        <end position="267"/>
    </location>
</feature>
<dbReference type="RefSeq" id="WP_227323980.1">
    <property type="nucleotide sequence ID" value="NZ_JAESVB010000030.1"/>
</dbReference>
<keyword evidence="1" id="KW-0812">Transmembrane</keyword>
<comment type="caution">
    <text evidence="2">The sequence shown here is derived from an EMBL/GenBank/DDBJ whole genome shotgun (WGS) entry which is preliminary data.</text>
</comment>
<gene>
    <name evidence="2" type="ORF">ASILVAE211_24375</name>
</gene>
<feature type="transmembrane region" description="Helical" evidence="1">
    <location>
        <begin position="142"/>
        <end position="163"/>
    </location>
</feature>
<feature type="transmembrane region" description="Helical" evidence="1">
    <location>
        <begin position="216"/>
        <end position="235"/>
    </location>
</feature>
<evidence type="ECO:0000313" key="3">
    <source>
        <dbReference type="Proteomes" id="UP000708298"/>
    </source>
</evidence>
<dbReference type="EMBL" id="JAESVB010000030">
    <property type="protein sequence ID" value="MCB8878335.1"/>
    <property type="molecule type" value="Genomic_DNA"/>
</dbReference>
<name>A0A963YWT6_9PROT</name>
<feature type="transmembrane region" description="Helical" evidence="1">
    <location>
        <begin position="287"/>
        <end position="307"/>
    </location>
</feature>
<reference evidence="2" key="1">
    <citation type="journal article" date="2021" name="Microorganisms">
        <title>Acidisoma silvae sp. nov. and Acidisomacellulosilytica sp. nov., Two Acidophilic Bacteria Isolated from Decaying Wood, Hydrolyzing Cellulose and Producing Poly-3-hydroxybutyrate.</title>
        <authorList>
            <person name="Mieszkin S."/>
            <person name="Pouder E."/>
            <person name="Uroz S."/>
            <person name="Simon-Colin C."/>
            <person name="Alain K."/>
        </authorList>
    </citation>
    <scope>NUCLEOTIDE SEQUENCE</scope>
    <source>
        <strain evidence="2">HW T2.11</strain>
    </source>
</reference>
<dbReference type="AlphaFoldDB" id="A0A963YWT6"/>
<protein>
    <submittedName>
        <fullName evidence="2">Uncharacterized protein</fullName>
    </submittedName>
</protein>
<keyword evidence="1" id="KW-0472">Membrane</keyword>